<accession>A0A0G0BFP8</accession>
<dbReference type="Proteomes" id="UP000034127">
    <property type="component" value="Unassembled WGS sequence"/>
</dbReference>
<comment type="caution">
    <text evidence="1">The sequence shown here is derived from an EMBL/GenBank/DDBJ whole genome shotgun (WGS) entry which is preliminary data.</text>
</comment>
<protein>
    <submittedName>
        <fullName evidence="1">Uncharacterized protein</fullName>
    </submittedName>
</protein>
<name>A0A0G0BFP8_9BACT</name>
<dbReference type="AlphaFoldDB" id="A0A0G0BFP8"/>
<sequence>MTLPRRPETGRQSEVYTAFKQPSHPLTQRQRDILSHSDFILTQANRYFFGKSVKSNQELALIRSKLSPLTTYLLTDEVRKKLPNVEVKDIPKIYETNAQTFISCAINEGLTGRELEDALQGWLGKRLIEIALLKNQQISLTEDPQFKSLRNEEKLDHIIIEVKRNGILPIDHFYQDFPALLAELRQIEDVNILEGYFDRCRKNLQKDRENVNILERLRIEYVNRLQQLNQEKQGMVFVRDIKDRASKSEEFKEAFKTAIDYLRYCTPESEINEKSIKLAERLIERMDRARGVMTKFSTRYATSEILAQFFWAIRCGRGYDITKLETLGVSKKTLEKYLNYIFDQRLRTEAAAFWLEKHTDELPNYQFNPNSALIYAIKSLLDTHQKTYPRKDPRNLRITIIVADKSLLKLSISPEADIYEVIRALQQASRNKSDLTLTPVQKYSLKRESYKLKSKSDSYQELSRHRSKQKVKVLGIETPFKTTKQDAGDYAVRIMKDPSEDSSQKGNSPFNLYFTGNHKALVNIDLYGKKGVDIGIKFSHRYFDGRPAQKFFGEFFREFNQYRDIDFDPEKTQPILAINFEPPTTRLPLPKHLPLFEASTTSSQIEVNSKNENDKSTNNFYYKFKDVRPIVGRSAVLALANGVTDLHLLYSSNINPHTEGPFDNVQPVIISLHPILPIYKRFLTNSRLSEEDKKKVKDWIVKTNQAIELAQKGLSTVAVLSAPAGTHQDTTYQISKQLHAGTKLLKTSSMVSPLVDTVARPEFANTEFGTAKSDAYDQPIDLSTGGNSLGVIGFSLSKRHKDNRDEDQAVYTVRKSPRQAQGGFYRFVVDDLNPKNKKRALLLMGHLVNSWDDFIYGKFELERYNEILNEVFGNLYRDGICKKGLVDLGLDSPQKFQQHLNTVLVNDARETVNLHKIDVARRNFYRFLEAI</sequence>
<organism evidence="1 2">
    <name type="scientific">Candidatus Roizmanbacteria bacterium GW2011_GWC2_35_12</name>
    <dbReference type="NCBI Taxonomy" id="1618485"/>
    <lineage>
        <taxon>Bacteria</taxon>
        <taxon>Candidatus Roizmaniibacteriota</taxon>
    </lineage>
</organism>
<proteinExistence type="predicted"/>
<evidence type="ECO:0000313" key="1">
    <source>
        <dbReference type="EMBL" id="KKP68289.1"/>
    </source>
</evidence>
<reference evidence="1 2" key="1">
    <citation type="journal article" date="2015" name="Nature">
        <title>rRNA introns, odd ribosomes, and small enigmatic genomes across a large radiation of phyla.</title>
        <authorList>
            <person name="Brown C.T."/>
            <person name="Hug L.A."/>
            <person name="Thomas B.C."/>
            <person name="Sharon I."/>
            <person name="Castelle C.J."/>
            <person name="Singh A."/>
            <person name="Wilkins M.J."/>
            <person name="Williams K.H."/>
            <person name="Banfield J.F."/>
        </authorList>
    </citation>
    <scope>NUCLEOTIDE SEQUENCE [LARGE SCALE GENOMIC DNA]</scope>
</reference>
<gene>
    <name evidence="1" type="ORF">UR63_C0004G0027</name>
</gene>
<dbReference type="EMBL" id="LBPX01000004">
    <property type="protein sequence ID" value="KKP68289.1"/>
    <property type="molecule type" value="Genomic_DNA"/>
</dbReference>
<evidence type="ECO:0000313" key="2">
    <source>
        <dbReference type="Proteomes" id="UP000034127"/>
    </source>
</evidence>